<dbReference type="Pfam" id="PF00765">
    <property type="entry name" value="Autoind_synth"/>
    <property type="match status" value="1"/>
</dbReference>
<evidence type="ECO:0000313" key="11">
    <source>
        <dbReference type="Proteomes" id="UP000182944"/>
    </source>
</evidence>
<reference evidence="11" key="4">
    <citation type="submission" date="2016-10" db="EMBL/GenBank/DDBJ databases">
        <authorList>
            <person name="Varghese N."/>
            <person name="Submissions S."/>
        </authorList>
    </citation>
    <scope>NUCLEOTIDE SEQUENCE [LARGE SCALE GENOMIC DNA]</scope>
    <source>
        <strain evidence="11">DSM 29303</strain>
    </source>
</reference>
<dbReference type="EC" id="2.3.1.184" evidence="1"/>
<dbReference type="InterPro" id="IPR018311">
    <property type="entry name" value="Autoind_synth_CS"/>
</dbReference>
<dbReference type="PANTHER" id="PTHR39322:SF1">
    <property type="entry name" value="ISOVALERYL-HOMOSERINE LACTONE SYNTHASE"/>
    <property type="match status" value="1"/>
</dbReference>
<gene>
    <name evidence="8" type="ORF">IX56_15345</name>
    <name evidence="9" type="ORF">SAMN05444276_102775</name>
</gene>
<evidence type="ECO:0000256" key="2">
    <source>
        <dbReference type="ARBA" id="ARBA00022654"/>
    </source>
</evidence>
<name>A0A099FZM8_9RHOB</name>
<comment type="catalytic activity">
    <reaction evidence="6">
        <text>a fatty acyl-[ACP] + S-adenosyl-L-methionine = an N-acyl-L-homoserine lactone + S-methyl-5'-thioadenosine + holo-[ACP] + H(+)</text>
        <dbReference type="Rhea" id="RHEA:10096"/>
        <dbReference type="Rhea" id="RHEA-COMP:9685"/>
        <dbReference type="Rhea" id="RHEA-COMP:14125"/>
        <dbReference type="ChEBI" id="CHEBI:15378"/>
        <dbReference type="ChEBI" id="CHEBI:17509"/>
        <dbReference type="ChEBI" id="CHEBI:55474"/>
        <dbReference type="ChEBI" id="CHEBI:59789"/>
        <dbReference type="ChEBI" id="CHEBI:64479"/>
        <dbReference type="ChEBI" id="CHEBI:138651"/>
        <dbReference type="EC" id="2.3.1.184"/>
    </reaction>
</comment>
<dbReference type="AlphaFoldDB" id="A0A099FZM8"/>
<evidence type="ECO:0000256" key="4">
    <source>
        <dbReference type="ARBA" id="ARBA00022691"/>
    </source>
</evidence>
<keyword evidence="11" id="KW-1185">Reference proteome</keyword>
<keyword evidence="3" id="KW-0808">Transferase</keyword>
<reference evidence="8 10" key="2">
    <citation type="submission" date="2014-10" db="EMBL/GenBank/DDBJ databases">
        <title>Paracoccus sanguinis sp. nov., isolated from clinical specimens of New York State patients.</title>
        <authorList>
            <person name="Mingle L.A."/>
            <person name="Cole J.A."/>
            <person name="Lapierre P."/>
            <person name="Musser K.A."/>
        </authorList>
    </citation>
    <scope>NUCLEOTIDE SEQUENCE [LARGE SCALE GENOMIC DNA]</scope>
    <source>
        <strain evidence="8 10">5503</strain>
    </source>
</reference>
<dbReference type="RefSeq" id="WP_036704559.1">
    <property type="nucleotide sequence ID" value="NZ_CP051542.1"/>
</dbReference>
<accession>A0A099FZM8</accession>
<evidence type="ECO:0000313" key="9">
    <source>
        <dbReference type="EMBL" id="SDX01666.1"/>
    </source>
</evidence>
<evidence type="ECO:0000256" key="6">
    <source>
        <dbReference type="ARBA" id="ARBA00048576"/>
    </source>
</evidence>
<evidence type="ECO:0000256" key="5">
    <source>
        <dbReference type="ARBA" id="ARBA00022929"/>
    </source>
</evidence>
<evidence type="ECO:0000313" key="8">
    <source>
        <dbReference type="EMBL" id="KGJ19832.1"/>
    </source>
</evidence>
<dbReference type="PROSITE" id="PS00949">
    <property type="entry name" value="AUTOINDUCER_SYNTH_1"/>
    <property type="match status" value="1"/>
</dbReference>
<evidence type="ECO:0000256" key="3">
    <source>
        <dbReference type="ARBA" id="ARBA00022679"/>
    </source>
</evidence>
<comment type="similarity">
    <text evidence="7">Belongs to the autoinducer synthase family.</text>
</comment>
<dbReference type="EMBL" id="FNNA01000002">
    <property type="protein sequence ID" value="SDX01666.1"/>
    <property type="molecule type" value="Genomic_DNA"/>
</dbReference>
<proteinExistence type="inferred from homology"/>
<dbReference type="InterPro" id="IPR001690">
    <property type="entry name" value="Autoind_synthase"/>
</dbReference>
<dbReference type="OrthoDB" id="6169313at2"/>
<dbReference type="InterPro" id="IPR016181">
    <property type="entry name" value="Acyl_CoA_acyltransferase"/>
</dbReference>
<evidence type="ECO:0000256" key="1">
    <source>
        <dbReference type="ARBA" id="ARBA00012340"/>
    </source>
</evidence>
<organism evidence="8 10">
    <name type="scientific">Paracoccus sanguinis</name>
    <dbReference type="NCBI Taxonomy" id="1545044"/>
    <lineage>
        <taxon>Bacteria</taxon>
        <taxon>Pseudomonadati</taxon>
        <taxon>Pseudomonadota</taxon>
        <taxon>Alphaproteobacteria</taxon>
        <taxon>Rhodobacterales</taxon>
        <taxon>Paracoccaceae</taxon>
        <taxon>Paracoccus</taxon>
    </lineage>
</organism>
<accession>A0A099G3M4</accession>
<dbReference type="Proteomes" id="UP000029858">
    <property type="component" value="Unassembled WGS sequence"/>
</dbReference>
<keyword evidence="5 7" id="KW-0071">Autoinducer synthesis</keyword>
<protein>
    <recommendedName>
        <fullName evidence="1">acyl-homoserine-lactone synthase</fullName>
        <ecNumber evidence="1">2.3.1.184</ecNumber>
    </recommendedName>
</protein>
<keyword evidence="4" id="KW-0949">S-adenosyl-L-methionine</keyword>
<dbReference type="Proteomes" id="UP000182944">
    <property type="component" value="Unassembled WGS sequence"/>
</dbReference>
<reference evidence="8 10" key="1">
    <citation type="submission" date="2014-09" db="EMBL/GenBank/DDBJ databases">
        <authorList>
            <person name="McGinnis J.M."/>
            <person name="Wolfgang W.J."/>
        </authorList>
    </citation>
    <scope>NUCLEOTIDE SEQUENCE [LARGE SCALE GENOMIC DNA]</scope>
    <source>
        <strain evidence="8 10">5503</strain>
    </source>
</reference>
<dbReference type="GO" id="GO:0061579">
    <property type="term" value="F:N-acyl homoserine lactone synthase activity"/>
    <property type="evidence" value="ECO:0007669"/>
    <property type="project" value="UniProtKB-EC"/>
</dbReference>
<reference evidence="9" key="3">
    <citation type="submission" date="2016-10" db="EMBL/GenBank/DDBJ databases">
        <authorList>
            <person name="de Groot N.N."/>
        </authorList>
    </citation>
    <scope>NUCLEOTIDE SEQUENCE [LARGE SCALE GENOMIC DNA]</scope>
    <source>
        <strain evidence="9">DSM 29303</strain>
    </source>
</reference>
<dbReference type="EMBL" id="JRKQ01000115">
    <property type="protein sequence ID" value="KGJ19832.1"/>
    <property type="molecule type" value="Genomic_DNA"/>
</dbReference>
<accession>A0A099GB55</accession>
<dbReference type="SUPFAM" id="SSF55729">
    <property type="entry name" value="Acyl-CoA N-acyltransferases (Nat)"/>
    <property type="match status" value="1"/>
</dbReference>
<dbReference type="PROSITE" id="PS51187">
    <property type="entry name" value="AUTOINDUCER_SYNTH_2"/>
    <property type="match status" value="1"/>
</dbReference>
<dbReference type="PANTHER" id="PTHR39322">
    <property type="entry name" value="ACYL-HOMOSERINE-LACTONE SYNTHASE"/>
    <property type="match status" value="1"/>
</dbReference>
<dbReference type="GO" id="GO:0009372">
    <property type="term" value="P:quorum sensing"/>
    <property type="evidence" value="ECO:0007669"/>
    <property type="project" value="UniProtKB-UniRule"/>
</dbReference>
<evidence type="ECO:0000313" key="10">
    <source>
        <dbReference type="Proteomes" id="UP000029858"/>
    </source>
</evidence>
<dbReference type="STRING" id="1545044.SAMN05444276_102775"/>
<evidence type="ECO:0000256" key="7">
    <source>
        <dbReference type="PROSITE-ProRule" id="PRU00533"/>
    </source>
</evidence>
<dbReference type="GO" id="GO:0007165">
    <property type="term" value="P:signal transduction"/>
    <property type="evidence" value="ECO:0007669"/>
    <property type="project" value="TreeGrafter"/>
</dbReference>
<sequence length="196" mass="22177">MQTTTLSFTNLHNYGELFANFFRARRQSFIIQRNWDLPQVDGMEFDQYDTPQSRWVAVHDGGKVLAGMRLTPTTASCGIYSYMIRDAQRGILGGSIPQDLLYGEAPVDDHTWEATRLFVSHDTPQSIRRRVHAQLVDTMVSCARGVGATRLLSLNGEAWPRVFSRCKIEAEAIGRLCWIDDGYYQCTAINLAGKMH</sequence>
<dbReference type="Gene3D" id="3.40.630.30">
    <property type="match status" value="1"/>
</dbReference>
<keyword evidence="2 7" id="KW-0673">Quorum sensing</keyword>